<dbReference type="Gene3D" id="1.20.120.530">
    <property type="entry name" value="GntR ligand-binding domain-like"/>
    <property type="match status" value="1"/>
</dbReference>
<keyword evidence="2" id="KW-0238">DNA-binding</keyword>
<dbReference type="GO" id="GO:0003700">
    <property type="term" value="F:DNA-binding transcription factor activity"/>
    <property type="evidence" value="ECO:0007669"/>
    <property type="project" value="InterPro"/>
</dbReference>
<dbReference type="Pfam" id="PF00392">
    <property type="entry name" value="GntR"/>
    <property type="match status" value="1"/>
</dbReference>
<dbReference type="EMBL" id="JPVQ01000004">
    <property type="protein sequence ID" value="KGR91751.1"/>
    <property type="molecule type" value="Genomic_DNA"/>
</dbReference>
<evidence type="ECO:0000259" key="4">
    <source>
        <dbReference type="PROSITE" id="PS50949"/>
    </source>
</evidence>
<keyword evidence="6" id="KW-1185">Reference proteome</keyword>
<dbReference type="SMART" id="SM00345">
    <property type="entry name" value="HTH_GNTR"/>
    <property type="match status" value="1"/>
</dbReference>
<reference evidence="5 6" key="1">
    <citation type="submission" date="2014-02" db="EMBL/GenBank/DDBJ databases">
        <title>Draft genome sequence of Lysinibacillus massiliensis CCUG 49529.</title>
        <authorList>
            <person name="Zhang F."/>
            <person name="Wang G."/>
            <person name="Zhang L."/>
        </authorList>
    </citation>
    <scope>NUCLEOTIDE SEQUENCE [LARGE SCALE GENOMIC DNA]</scope>
    <source>
        <strain evidence="5 6">CCUG 49529</strain>
    </source>
</reference>
<dbReference type="Proteomes" id="UP000030595">
    <property type="component" value="Unassembled WGS sequence"/>
</dbReference>
<dbReference type="AlphaFoldDB" id="A0A0A3J487"/>
<evidence type="ECO:0000313" key="6">
    <source>
        <dbReference type="Proteomes" id="UP000030595"/>
    </source>
</evidence>
<comment type="caution">
    <text evidence="5">The sequence shown here is derived from an EMBL/GenBank/DDBJ whole genome shotgun (WGS) entry which is preliminary data.</text>
</comment>
<accession>A0A0A3J487</accession>
<feature type="domain" description="HTH gntR-type" evidence="4">
    <location>
        <begin position="2"/>
        <end position="69"/>
    </location>
</feature>
<dbReference type="RefSeq" id="WP_036172685.1">
    <property type="nucleotide sequence ID" value="NZ_AVCZ01000004.1"/>
</dbReference>
<keyword evidence="3" id="KW-0804">Transcription</keyword>
<dbReference type="GO" id="GO:0003677">
    <property type="term" value="F:DNA binding"/>
    <property type="evidence" value="ECO:0007669"/>
    <property type="project" value="UniProtKB-KW"/>
</dbReference>
<dbReference type="Pfam" id="PF07729">
    <property type="entry name" value="FCD"/>
    <property type="match status" value="1"/>
</dbReference>
<dbReference type="InterPro" id="IPR000524">
    <property type="entry name" value="Tscrpt_reg_HTH_GntR"/>
</dbReference>
<dbReference type="PANTHER" id="PTHR43537:SF5">
    <property type="entry name" value="UXU OPERON TRANSCRIPTIONAL REGULATOR"/>
    <property type="match status" value="1"/>
</dbReference>
<dbReference type="PROSITE" id="PS50949">
    <property type="entry name" value="HTH_GNTR"/>
    <property type="match status" value="1"/>
</dbReference>
<evidence type="ECO:0000256" key="1">
    <source>
        <dbReference type="ARBA" id="ARBA00023015"/>
    </source>
</evidence>
<dbReference type="InterPro" id="IPR008920">
    <property type="entry name" value="TF_FadR/GntR_C"/>
</dbReference>
<evidence type="ECO:0000256" key="2">
    <source>
        <dbReference type="ARBA" id="ARBA00023125"/>
    </source>
</evidence>
<dbReference type="InterPro" id="IPR036388">
    <property type="entry name" value="WH-like_DNA-bd_sf"/>
</dbReference>
<dbReference type="SUPFAM" id="SSF46785">
    <property type="entry name" value="Winged helix' DNA-binding domain"/>
    <property type="match status" value="1"/>
</dbReference>
<protein>
    <submittedName>
        <fullName evidence="5">Transcriptional regulator</fullName>
    </submittedName>
</protein>
<dbReference type="CDD" id="cd07377">
    <property type="entry name" value="WHTH_GntR"/>
    <property type="match status" value="1"/>
</dbReference>
<dbReference type="InterPro" id="IPR011711">
    <property type="entry name" value="GntR_C"/>
</dbReference>
<dbReference type="OrthoDB" id="114741at2"/>
<dbReference type="SUPFAM" id="SSF48008">
    <property type="entry name" value="GntR ligand-binding domain-like"/>
    <property type="match status" value="1"/>
</dbReference>
<keyword evidence="1" id="KW-0805">Transcription regulation</keyword>
<evidence type="ECO:0000313" key="5">
    <source>
        <dbReference type="EMBL" id="KGR91751.1"/>
    </source>
</evidence>
<proteinExistence type="predicted"/>
<dbReference type="PANTHER" id="PTHR43537">
    <property type="entry name" value="TRANSCRIPTIONAL REGULATOR, GNTR FAMILY"/>
    <property type="match status" value="1"/>
</dbReference>
<organism evidence="5 6">
    <name type="scientific">Ureibacillus massiliensis 4400831 = CIP 108448 = CCUG 49529</name>
    <dbReference type="NCBI Taxonomy" id="1211035"/>
    <lineage>
        <taxon>Bacteria</taxon>
        <taxon>Bacillati</taxon>
        <taxon>Bacillota</taxon>
        <taxon>Bacilli</taxon>
        <taxon>Bacillales</taxon>
        <taxon>Caryophanaceae</taxon>
        <taxon>Ureibacillus</taxon>
    </lineage>
</organism>
<name>A0A0A3J487_9BACL</name>
<sequence>MKRPMDITYEYLKEKILNGTFLPSQKLNEIDLSKEIGVSRNTIKKVLLKLEKEHLVVTEDNKGATVKAYTLEEVINYFEIREVLEALIIDSAIKNITDHDILKLEEIYNKMESTLNEVKFVEYPTLNKQFHNIIYSLSSNKQAVEMVNMIKSQLQKYHLRTILIPGRNESSCHEHKAILSAIQNRDPSAAKIAIQTHIANIRKTIVSNYNLLM</sequence>
<gene>
    <name evidence="5" type="ORF">CD30_04015</name>
</gene>
<evidence type="ECO:0000256" key="3">
    <source>
        <dbReference type="ARBA" id="ARBA00023163"/>
    </source>
</evidence>
<dbReference type="InterPro" id="IPR036390">
    <property type="entry name" value="WH_DNA-bd_sf"/>
</dbReference>
<dbReference type="SMART" id="SM00895">
    <property type="entry name" value="FCD"/>
    <property type="match status" value="1"/>
</dbReference>
<dbReference type="eggNOG" id="COG1802">
    <property type="taxonomic scope" value="Bacteria"/>
</dbReference>
<dbReference type="Gene3D" id="1.10.10.10">
    <property type="entry name" value="Winged helix-like DNA-binding domain superfamily/Winged helix DNA-binding domain"/>
    <property type="match status" value="1"/>
</dbReference>